<name>M5FR58_DACPD</name>
<dbReference type="GeneID" id="63684232"/>
<proteinExistence type="predicted"/>
<reference evidence="1 2" key="1">
    <citation type="journal article" date="2012" name="Science">
        <title>The Paleozoic origin of enzymatic lignin decomposition reconstructed from 31 fungal genomes.</title>
        <authorList>
            <person name="Floudas D."/>
            <person name="Binder M."/>
            <person name="Riley R."/>
            <person name="Barry K."/>
            <person name="Blanchette R.A."/>
            <person name="Henrissat B."/>
            <person name="Martinez A.T."/>
            <person name="Otillar R."/>
            <person name="Spatafora J.W."/>
            <person name="Yadav J.S."/>
            <person name="Aerts A."/>
            <person name="Benoit I."/>
            <person name="Boyd A."/>
            <person name="Carlson A."/>
            <person name="Copeland A."/>
            <person name="Coutinho P.M."/>
            <person name="de Vries R.P."/>
            <person name="Ferreira P."/>
            <person name="Findley K."/>
            <person name="Foster B."/>
            <person name="Gaskell J."/>
            <person name="Glotzer D."/>
            <person name="Gorecki P."/>
            <person name="Heitman J."/>
            <person name="Hesse C."/>
            <person name="Hori C."/>
            <person name="Igarashi K."/>
            <person name="Jurgens J.A."/>
            <person name="Kallen N."/>
            <person name="Kersten P."/>
            <person name="Kohler A."/>
            <person name="Kuees U."/>
            <person name="Kumar T.K.A."/>
            <person name="Kuo A."/>
            <person name="LaButti K."/>
            <person name="Larrondo L.F."/>
            <person name="Lindquist E."/>
            <person name="Ling A."/>
            <person name="Lombard V."/>
            <person name="Lucas S."/>
            <person name="Lundell T."/>
            <person name="Martin R."/>
            <person name="McLaughlin D.J."/>
            <person name="Morgenstern I."/>
            <person name="Morin E."/>
            <person name="Murat C."/>
            <person name="Nagy L.G."/>
            <person name="Nolan M."/>
            <person name="Ohm R.A."/>
            <person name="Patyshakuliyeva A."/>
            <person name="Rokas A."/>
            <person name="Ruiz-Duenas F.J."/>
            <person name="Sabat G."/>
            <person name="Salamov A."/>
            <person name="Samejima M."/>
            <person name="Schmutz J."/>
            <person name="Slot J.C."/>
            <person name="St John F."/>
            <person name="Stenlid J."/>
            <person name="Sun H."/>
            <person name="Sun S."/>
            <person name="Syed K."/>
            <person name="Tsang A."/>
            <person name="Wiebenga A."/>
            <person name="Young D."/>
            <person name="Pisabarro A."/>
            <person name="Eastwood D.C."/>
            <person name="Martin F."/>
            <person name="Cullen D."/>
            <person name="Grigoriev I.V."/>
            <person name="Hibbett D.S."/>
        </authorList>
    </citation>
    <scope>NUCLEOTIDE SEQUENCE [LARGE SCALE GENOMIC DNA]</scope>
    <source>
        <strain evidence="1 2">DJM-731 SS1</strain>
    </source>
</reference>
<dbReference type="Proteomes" id="UP000030653">
    <property type="component" value="Unassembled WGS sequence"/>
</dbReference>
<accession>M5FR58</accession>
<evidence type="ECO:0000313" key="2">
    <source>
        <dbReference type="Proteomes" id="UP000030653"/>
    </source>
</evidence>
<protein>
    <submittedName>
        <fullName evidence="1">Uncharacterized protein</fullName>
    </submittedName>
</protein>
<organism evidence="1 2">
    <name type="scientific">Dacryopinax primogenitus (strain DJM 731)</name>
    <name type="common">Brown rot fungus</name>
    <dbReference type="NCBI Taxonomy" id="1858805"/>
    <lineage>
        <taxon>Eukaryota</taxon>
        <taxon>Fungi</taxon>
        <taxon>Dikarya</taxon>
        <taxon>Basidiomycota</taxon>
        <taxon>Agaricomycotina</taxon>
        <taxon>Dacrymycetes</taxon>
        <taxon>Dacrymycetales</taxon>
        <taxon>Dacrymycetaceae</taxon>
        <taxon>Dacryopinax</taxon>
    </lineage>
</organism>
<dbReference type="RefSeq" id="XP_040624996.1">
    <property type="nucleotide sequence ID" value="XM_040769170.1"/>
</dbReference>
<keyword evidence="2" id="KW-1185">Reference proteome</keyword>
<gene>
    <name evidence="1" type="ORF">DACRYDRAFT_111078</name>
</gene>
<dbReference type="HOGENOM" id="CLU_2250045_0_0_1"/>
<sequence length="104" mass="12042">MDNFSMELGKLSHQQVKEYYRRASKIDYVEKVSKVECHIGKMEHTAQYMSAEQLQMEAPSKENLVGMGDPATSYHMASMSHAWSLISGWELEDPNDWSHQVRFT</sequence>
<evidence type="ECO:0000313" key="1">
    <source>
        <dbReference type="EMBL" id="EJT98098.1"/>
    </source>
</evidence>
<dbReference type="EMBL" id="JH795874">
    <property type="protein sequence ID" value="EJT98098.1"/>
    <property type="molecule type" value="Genomic_DNA"/>
</dbReference>
<dbReference type="AlphaFoldDB" id="M5FR58"/>